<dbReference type="Pfam" id="PF10545">
    <property type="entry name" value="MADF_DNA_bdg"/>
    <property type="match status" value="1"/>
</dbReference>
<evidence type="ECO:0000256" key="1">
    <source>
        <dbReference type="SAM" id="MobiDB-lite"/>
    </source>
</evidence>
<dbReference type="PANTHER" id="PTHR21505">
    <property type="entry name" value="MADF DOMAIN-CONTAINING PROTEIN-RELATED"/>
    <property type="match status" value="1"/>
</dbReference>
<proteinExistence type="predicted"/>
<protein>
    <submittedName>
        <fullName evidence="4">Uncharacterized protein LOC108672020</fullName>
    </submittedName>
</protein>
<dbReference type="OMA" id="DMRNDSP"/>
<feature type="domain" description="MADF" evidence="2">
    <location>
        <begin position="21"/>
        <end position="121"/>
    </location>
</feature>
<dbReference type="AlphaFoldDB" id="A0A8B7NN70"/>
<dbReference type="KEGG" id="hazt:108672020"/>
<dbReference type="PROSITE" id="PS51029">
    <property type="entry name" value="MADF"/>
    <property type="match status" value="1"/>
</dbReference>
<feature type="region of interest" description="Disordered" evidence="1">
    <location>
        <begin position="161"/>
        <end position="185"/>
    </location>
</feature>
<evidence type="ECO:0000259" key="2">
    <source>
        <dbReference type="PROSITE" id="PS51029"/>
    </source>
</evidence>
<dbReference type="Proteomes" id="UP000694843">
    <property type="component" value="Unplaced"/>
</dbReference>
<keyword evidence="3" id="KW-1185">Reference proteome</keyword>
<dbReference type="InterPro" id="IPR006578">
    <property type="entry name" value="MADF-dom"/>
</dbReference>
<evidence type="ECO:0000313" key="4">
    <source>
        <dbReference type="RefSeq" id="XP_018015122.1"/>
    </source>
</evidence>
<dbReference type="PANTHER" id="PTHR21505:SF12">
    <property type="entry name" value="MADF DOMAIN-CONTAINING PROTEIN-RELATED"/>
    <property type="match status" value="1"/>
</dbReference>
<dbReference type="GeneID" id="108672020"/>
<sequence>MSCSNDSSNKNVKWSPDDIVLFLETFHKYELLWNIRHEDYSNKTKRETNLLKLKEDLICQGLVVPDITFLRARIRNIRLTYKNELTKVISSKASGAGTDDVYTPKLLWFKTADSFLNDVVVTRQSQSNLKCGPEEADDGIQPEADTLEDQQGEVNECLHDDGPPFNSTENEAGTSAPKHQFATPAAKKRRITKFSKVEKAIDKLQNIASTCKPSSSNQTLDQYEAFAHHISLQLRQLPFRSFVMLQEQIQSLISKEMLKNLLQSPVNIISTSPLGSTSSYQSSEEECPNNMDSNVLTIDDIIDFQ</sequence>
<reference evidence="4" key="1">
    <citation type="submission" date="2025-08" db="UniProtKB">
        <authorList>
            <consortium name="RefSeq"/>
        </authorList>
    </citation>
    <scope>IDENTIFICATION</scope>
    <source>
        <tissue evidence="4">Whole organism</tissue>
    </source>
</reference>
<evidence type="ECO:0000313" key="3">
    <source>
        <dbReference type="Proteomes" id="UP000694843"/>
    </source>
</evidence>
<organism evidence="3 4">
    <name type="scientific">Hyalella azteca</name>
    <name type="common">Amphipod</name>
    <dbReference type="NCBI Taxonomy" id="294128"/>
    <lineage>
        <taxon>Eukaryota</taxon>
        <taxon>Metazoa</taxon>
        <taxon>Ecdysozoa</taxon>
        <taxon>Arthropoda</taxon>
        <taxon>Crustacea</taxon>
        <taxon>Multicrustacea</taxon>
        <taxon>Malacostraca</taxon>
        <taxon>Eumalacostraca</taxon>
        <taxon>Peracarida</taxon>
        <taxon>Amphipoda</taxon>
        <taxon>Senticaudata</taxon>
        <taxon>Talitrida</taxon>
        <taxon>Talitroidea</taxon>
        <taxon>Hyalellidae</taxon>
        <taxon>Hyalella</taxon>
    </lineage>
</organism>
<name>A0A8B7NN70_HYAAZ</name>
<dbReference type="OrthoDB" id="8190343at2759"/>
<gene>
    <name evidence="4" type="primary">LOC108672020</name>
</gene>
<accession>A0A8B7NN70</accession>
<dbReference type="RefSeq" id="XP_018015122.1">
    <property type="nucleotide sequence ID" value="XM_018159633.2"/>
</dbReference>